<keyword evidence="2" id="KW-1185">Reference proteome</keyword>
<accession>A2I7Y7</accession>
<dbReference type="EMBL" id="EF160123">
    <property type="protein sequence ID" value="ABM63409.1"/>
    <property type="molecule type" value="Genomic_DNA"/>
</dbReference>
<name>A2I7Y7_9CAUD</name>
<dbReference type="RefSeq" id="YP_001039650.1">
    <property type="nucleotide sequence ID" value="NC_009014.1"/>
</dbReference>
<organism evidence="1 2">
    <name type="scientific">Erwinia phage Era103</name>
    <dbReference type="NCBI Taxonomy" id="418443"/>
    <lineage>
        <taxon>Viruses</taxon>
        <taxon>Duplodnaviria</taxon>
        <taxon>Heunggongvirae</taxon>
        <taxon>Uroviricota</taxon>
        <taxon>Caudoviricetes</taxon>
        <taxon>Autographivirales</taxon>
        <taxon>Autosignataviridae</taxon>
        <taxon>Molineuxvirinae</taxon>
        <taxon>Eracentumvirus</taxon>
        <taxon>Eracentumvirus era103</taxon>
    </lineage>
</organism>
<dbReference type="KEGG" id="vg:4818367"/>
<evidence type="ECO:0000313" key="2">
    <source>
        <dbReference type="Proteomes" id="UP000001571"/>
    </source>
</evidence>
<dbReference type="Proteomes" id="UP000001571">
    <property type="component" value="Segment"/>
</dbReference>
<sequence>MTNAPACPLEPPAPPCVPERKPVPPRCPSFPVWPLVSRVRH</sequence>
<proteinExistence type="predicted"/>
<gene>
    <name evidence="1" type="ORF">Era103g19</name>
</gene>
<reference evidence="1 2" key="1">
    <citation type="journal article" date="1985" name="Appl. Environ. Microbiol.">
        <title>Partial Purification and Characterization of a Polysaccharide Depolymerase Associated with Phage-Infected Erwinia amylovora.</title>
        <authorList>
            <person name="Vandenbergh P.A."/>
            <person name="Wright A.M."/>
            <person name="Vidaver A.K."/>
        </authorList>
    </citation>
    <scope>NUCLEOTIDE SEQUENCE [LARGE SCALE GENOMIC DNA]</scope>
</reference>
<evidence type="ECO:0000313" key="1">
    <source>
        <dbReference type="EMBL" id="ABM63409.1"/>
    </source>
</evidence>
<reference evidence="1 2" key="2">
    <citation type="journal article" date="1986" name="Appl. Environ. Microbiol.">
        <title>Cloning and Expression in Escherichia coli of the Polysaccharide Depolymerase Associated with Bacteriophage-Infected Erwinia amylovora.</title>
        <authorList>
            <person name="Vandenbergh P.A."/>
            <person name="Cole R.L."/>
        </authorList>
    </citation>
    <scope>NUCLEOTIDE SEQUENCE [LARGE SCALE GENOMIC DNA]</scope>
</reference>
<protein>
    <submittedName>
        <fullName evidence="1">Uncharacterized protein</fullName>
    </submittedName>
</protein>
<dbReference type="GeneID" id="4818367"/>